<accession>A0A1E4TQ22</accession>
<keyword evidence="7" id="KW-1185">Reference proteome</keyword>
<dbReference type="InterPro" id="IPR036322">
    <property type="entry name" value="WD40_repeat_dom_sf"/>
</dbReference>
<evidence type="ECO:0000313" key="7">
    <source>
        <dbReference type="Proteomes" id="UP000094236"/>
    </source>
</evidence>
<protein>
    <recommendedName>
        <fullName evidence="5">CDC20/Fizzy WD40 domain-containing protein</fullName>
    </recommendedName>
</protein>
<dbReference type="GO" id="GO:0005680">
    <property type="term" value="C:anaphase-promoting complex"/>
    <property type="evidence" value="ECO:0007669"/>
    <property type="project" value="EnsemblFungi"/>
</dbReference>
<proteinExistence type="inferred from homology"/>
<dbReference type="GO" id="GO:1903024">
    <property type="term" value="P:positive regulation of ascospore-type prospore membrane formation"/>
    <property type="evidence" value="ECO:0007669"/>
    <property type="project" value="EnsemblFungi"/>
</dbReference>
<name>A0A1E4TQ22_PACTA</name>
<keyword evidence="2 4" id="KW-0853">WD repeat</keyword>
<evidence type="ECO:0000256" key="3">
    <source>
        <dbReference type="ARBA" id="ARBA00022737"/>
    </source>
</evidence>
<dbReference type="GO" id="GO:1990757">
    <property type="term" value="F:ubiquitin ligase activator activity"/>
    <property type="evidence" value="ECO:0007669"/>
    <property type="project" value="EnsemblFungi"/>
</dbReference>
<dbReference type="GO" id="GO:1905786">
    <property type="term" value="P:positive regulation of anaphase-promoting complex-dependent catabolic process"/>
    <property type="evidence" value="ECO:0007669"/>
    <property type="project" value="EnsemblFungi"/>
</dbReference>
<dbReference type="STRING" id="669874.A0A1E4TQ22"/>
<evidence type="ECO:0000256" key="1">
    <source>
        <dbReference type="ARBA" id="ARBA00006445"/>
    </source>
</evidence>
<dbReference type="GO" id="GO:0044778">
    <property type="term" value="P:meiotic DNA integrity checkpoint signaling"/>
    <property type="evidence" value="ECO:0007669"/>
    <property type="project" value="EnsemblFungi"/>
</dbReference>
<dbReference type="Gene3D" id="2.130.10.10">
    <property type="entry name" value="YVTN repeat-like/Quinoprotein amine dehydrogenase"/>
    <property type="match status" value="1"/>
</dbReference>
<dbReference type="GO" id="GO:0031145">
    <property type="term" value="P:anaphase-promoting complex-dependent catabolic process"/>
    <property type="evidence" value="ECO:0007669"/>
    <property type="project" value="TreeGrafter"/>
</dbReference>
<dbReference type="SUPFAM" id="SSF50978">
    <property type="entry name" value="WD40 repeat-like"/>
    <property type="match status" value="1"/>
</dbReference>
<dbReference type="InterPro" id="IPR015943">
    <property type="entry name" value="WD40/YVTN_repeat-like_dom_sf"/>
</dbReference>
<dbReference type="OrthoDB" id="10263272at2759"/>
<sequence>NKKKNLKSSIPFRVLDAPGLRDDFYSNLVSWSKKTGNIAVALCSNVFIWSQDLGAIPLAPVENDLITCVSYSNDDYLVVGTKHGRLILYSQKEMNVIKAYYLHDKGLCCITWFSDSKTIFTGDEAGEVSCFEIISKNNGEDTRFHKSSAIKYHQQQICGIALSNDSKQLAIGGNDNCCTIWNISNINRPKLKFALPHRAAVKAISFCPWSTSLLATGGGSKDRVIRFWHTNTGTLLDFINTKGQITSLIWSRSKKQIVATFGFSDSSTPVLLAVYNYPKLYPVVQVPSSLNLRALTGVSSPDGNSICFSANDETIRFYELWSETEPDLVAQAQEGGIFGSELLELSENV</sequence>
<dbReference type="PROSITE" id="PS50082">
    <property type="entry name" value="WD_REPEATS_2"/>
    <property type="match status" value="1"/>
</dbReference>
<keyword evidence="3" id="KW-0677">Repeat</keyword>
<feature type="repeat" description="WD" evidence="4">
    <location>
        <begin position="150"/>
        <end position="185"/>
    </location>
</feature>
<dbReference type="PANTHER" id="PTHR19918:SF5">
    <property type="entry name" value="MEIOSIS-SPECIFIC APC_C ACTIVATOR PROTEIN AMA1"/>
    <property type="match status" value="1"/>
</dbReference>
<dbReference type="Pfam" id="PF24807">
    <property type="entry name" value="WD40_CDC20-Fz"/>
    <property type="match status" value="1"/>
</dbReference>
<feature type="domain" description="CDC20/Fizzy WD40" evidence="5">
    <location>
        <begin position="15"/>
        <end position="318"/>
    </location>
</feature>
<reference evidence="7" key="1">
    <citation type="submission" date="2016-05" db="EMBL/GenBank/DDBJ databases">
        <title>Comparative genomics of biotechnologically important yeasts.</title>
        <authorList>
            <consortium name="DOE Joint Genome Institute"/>
            <person name="Riley R."/>
            <person name="Haridas S."/>
            <person name="Wolfe K.H."/>
            <person name="Lopes M.R."/>
            <person name="Hittinger C.T."/>
            <person name="Goker M."/>
            <person name="Salamov A."/>
            <person name="Wisecaver J."/>
            <person name="Long T.M."/>
            <person name="Aerts A.L."/>
            <person name="Barry K."/>
            <person name="Choi C."/>
            <person name="Clum A."/>
            <person name="Coughlan A.Y."/>
            <person name="Deshpande S."/>
            <person name="Douglass A.P."/>
            <person name="Hanson S.J."/>
            <person name="Klenk H.-P."/>
            <person name="Labutti K."/>
            <person name="Lapidus A."/>
            <person name="Lindquist E."/>
            <person name="Lipzen A."/>
            <person name="Meier-Kolthoff J.P."/>
            <person name="Ohm R.A."/>
            <person name="Otillar R.P."/>
            <person name="Pangilinan J."/>
            <person name="Peng Y."/>
            <person name="Rokas A."/>
            <person name="Rosa C.A."/>
            <person name="Scheuner C."/>
            <person name="Sibirny A.A."/>
            <person name="Slot J.C."/>
            <person name="Stielow J.B."/>
            <person name="Sun H."/>
            <person name="Kurtzman C.P."/>
            <person name="Blackwell M."/>
            <person name="Grigoriev I.V."/>
            <person name="Jeffries T.W."/>
        </authorList>
    </citation>
    <scope>NUCLEOTIDE SEQUENCE [LARGE SCALE GENOMIC DNA]</scope>
    <source>
        <strain evidence="7">NRRL Y-2460</strain>
    </source>
</reference>
<feature type="non-terminal residue" evidence="6">
    <location>
        <position position="349"/>
    </location>
</feature>
<dbReference type="EMBL" id="KV454017">
    <property type="protein sequence ID" value="ODV93853.1"/>
    <property type="molecule type" value="Genomic_DNA"/>
</dbReference>
<dbReference type="PANTHER" id="PTHR19918">
    <property type="entry name" value="CELL DIVISION CYCLE 20 CDC20 FIZZY -RELATED"/>
    <property type="match status" value="1"/>
</dbReference>
<dbReference type="GO" id="GO:0010997">
    <property type="term" value="F:anaphase-promoting complex binding"/>
    <property type="evidence" value="ECO:0007669"/>
    <property type="project" value="InterPro"/>
</dbReference>
<organism evidence="6 7">
    <name type="scientific">Pachysolen tannophilus NRRL Y-2460</name>
    <dbReference type="NCBI Taxonomy" id="669874"/>
    <lineage>
        <taxon>Eukaryota</taxon>
        <taxon>Fungi</taxon>
        <taxon>Dikarya</taxon>
        <taxon>Ascomycota</taxon>
        <taxon>Saccharomycotina</taxon>
        <taxon>Pichiomycetes</taxon>
        <taxon>Pachysolenaceae</taxon>
        <taxon>Pachysolen</taxon>
    </lineage>
</organism>
<evidence type="ECO:0000256" key="4">
    <source>
        <dbReference type="PROSITE-ProRule" id="PRU00221"/>
    </source>
</evidence>
<dbReference type="InterPro" id="IPR056150">
    <property type="entry name" value="WD40_CDC20-Fz"/>
</dbReference>
<evidence type="ECO:0000256" key="2">
    <source>
        <dbReference type="ARBA" id="ARBA00022574"/>
    </source>
</evidence>
<dbReference type="SMART" id="SM00320">
    <property type="entry name" value="WD40"/>
    <property type="match status" value="4"/>
</dbReference>
<dbReference type="InterPro" id="IPR019775">
    <property type="entry name" value="WD40_repeat_CS"/>
</dbReference>
<dbReference type="InterPro" id="IPR001680">
    <property type="entry name" value="WD40_rpt"/>
</dbReference>
<dbReference type="GO" id="GO:0007130">
    <property type="term" value="P:synaptonemal complex assembly"/>
    <property type="evidence" value="ECO:0007669"/>
    <property type="project" value="EnsemblFungi"/>
</dbReference>
<comment type="similarity">
    <text evidence="1">Belongs to the WD repeat CDC20/Fizzy family.</text>
</comment>
<dbReference type="PROSITE" id="PS00678">
    <property type="entry name" value="WD_REPEATS_1"/>
    <property type="match status" value="1"/>
</dbReference>
<dbReference type="InterPro" id="IPR033010">
    <property type="entry name" value="Cdc20/Fizzy"/>
</dbReference>
<dbReference type="AlphaFoldDB" id="A0A1E4TQ22"/>
<gene>
    <name evidence="6" type="ORF">PACTADRAFT_26851</name>
</gene>
<evidence type="ECO:0000313" key="6">
    <source>
        <dbReference type="EMBL" id="ODV93853.1"/>
    </source>
</evidence>
<dbReference type="GO" id="GO:0030476">
    <property type="term" value="P:ascospore wall assembly"/>
    <property type="evidence" value="ECO:0007669"/>
    <property type="project" value="EnsemblFungi"/>
</dbReference>
<feature type="non-terminal residue" evidence="6">
    <location>
        <position position="1"/>
    </location>
</feature>
<dbReference type="Proteomes" id="UP000094236">
    <property type="component" value="Unassembled WGS sequence"/>
</dbReference>
<evidence type="ECO:0000259" key="5">
    <source>
        <dbReference type="Pfam" id="PF24807"/>
    </source>
</evidence>